<organism evidence="3 4">
    <name type="scientific">Salvia divinorum</name>
    <name type="common">Maria pastora</name>
    <name type="synonym">Diviner's sage</name>
    <dbReference type="NCBI Taxonomy" id="28513"/>
    <lineage>
        <taxon>Eukaryota</taxon>
        <taxon>Viridiplantae</taxon>
        <taxon>Streptophyta</taxon>
        <taxon>Embryophyta</taxon>
        <taxon>Tracheophyta</taxon>
        <taxon>Spermatophyta</taxon>
        <taxon>Magnoliopsida</taxon>
        <taxon>eudicotyledons</taxon>
        <taxon>Gunneridae</taxon>
        <taxon>Pentapetalae</taxon>
        <taxon>asterids</taxon>
        <taxon>lamiids</taxon>
        <taxon>Lamiales</taxon>
        <taxon>Lamiaceae</taxon>
        <taxon>Nepetoideae</taxon>
        <taxon>Mentheae</taxon>
        <taxon>Salviinae</taxon>
        <taxon>Salvia</taxon>
        <taxon>Salvia subgen. Calosphace</taxon>
    </lineage>
</organism>
<reference evidence="3 4" key="1">
    <citation type="submission" date="2024-06" db="EMBL/GenBank/DDBJ databases">
        <title>A chromosome level genome sequence of Diviner's sage (Salvia divinorum).</title>
        <authorList>
            <person name="Ford S.A."/>
            <person name="Ro D.-K."/>
            <person name="Ness R.W."/>
            <person name="Phillips M.A."/>
        </authorList>
    </citation>
    <scope>NUCLEOTIDE SEQUENCE [LARGE SCALE GENOMIC DNA]</scope>
    <source>
        <strain evidence="3">SAF-2024a</strain>
        <tissue evidence="3">Leaf</tissue>
    </source>
</reference>
<evidence type="ECO:0000313" key="4">
    <source>
        <dbReference type="Proteomes" id="UP001567538"/>
    </source>
</evidence>
<sequence>MAYGARIKGGVQVLSAGMRRTIQSIKETVGNHPDADIYVAFKEEQGFLRNHPETAQSSSPSGSGHLEPAVGQHSSQPVKTADSQTRKTKDAASVGNERKEMVGTKRFPITTATYANKDPLQEVKRRRDRKKENPVRVLRWSIARPTCWEIILHQKLRWLVILLHLSALTPQPNKEWKPKASASGPGVIGCPSRTLSCCGQSRRHERNKCLVLGTLVRVQQIAMVEQQLYPQLHISSHFANLMPYHQVTDARPGIALPSNQLQVVSSIVSNS</sequence>
<protein>
    <submittedName>
        <fullName evidence="3">GBF-interacting protein 1-like isoform X2</fullName>
    </submittedName>
</protein>
<accession>A0ABD1G1X8</accession>
<proteinExistence type="predicted"/>
<feature type="region of interest" description="Disordered" evidence="1">
    <location>
        <begin position="51"/>
        <end position="103"/>
    </location>
</feature>
<dbReference type="InterPro" id="IPR009719">
    <property type="entry name" value="GIP1_N"/>
</dbReference>
<dbReference type="PANTHER" id="PTHR47070">
    <property type="entry name" value="HYDROXYPROLINE-RICH GLYCOPROTEIN-LIKE"/>
    <property type="match status" value="1"/>
</dbReference>
<evidence type="ECO:0000256" key="1">
    <source>
        <dbReference type="SAM" id="MobiDB-lite"/>
    </source>
</evidence>
<name>A0ABD1G1X8_SALDI</name>
<feature type="compositionally biased region" description="Polar residues" evidence="1">
    <location>
        <begin position="53"/>
        <end position="62"/>
    </location>
</feature>
<dbReference type="Proteomes" id="UP001567538">
    <property type="component" value="Unassembled WGS sequence"/>
</dbReference>
<feature type="domain" description="GBF-interacting protein 1 N-terminal" evidence="2">
    <location>
        <begin position="16"/>
        <end position="43"/>
    </location>
</feature>
<dbReference type="PANTHER" id="PTHR47070:SF2">
    <property type="entry name" value="OS06G0206100 PROTEIN"/>
    <property type="match status" value="1"/>
</dbReference>
<evidence type="ECO:0000313" key="3">
    <source>
        <dbReference type="EMBL" id="KAL1538110.1"/>
    </source>
</evidence>
<feature type="compositionally biased region" description="Basic and acidic residues" evidence="1">
    <location>
        <begin position="84"/>
        <end position="103"/>
    </location>
</feature>
<dbReference type="AlphaFoldDB" id="A0ABD1G1X8"/>
<feature type="compositionally biased region" description="Polar residues" evidence="1">
    <location>
        <begin position="72"/>
        <end position="83"/>
    </location>
</feature>
<gene>
    <name evidence="3" type="ORF">AAHA92_26892</name>
</gene>
<dbReference type="EMBL" id="JBEAFC010000010">
    <property type="protein sequence ID" value="KAL1538110.1"/>
    <property type="molecule type" value="Genomic_DNA"/>
</dbReference>
<keyword evidence="4" id="KW-1185">Reference proteome</keyword>
<dbReference type="Pfam" id="PF06972">
    <property type="entry name" value="GIP1_N"/>
    <property type="match status" value="1"/>
</dbReference>
<evidence type="ECO:0000259" key="2">
    <source>
        <dbReference type="Pfam" id="PF06972"/>
    </source>
</evidence>
<comment type="caution">
    <text evidence="3">The sequence shown here is derived from an EMBL/GenBank/DDBJ whole genome shotgun (WGS) entry which is preliminary data.</text>
</comment>